<dbReference type="RefSeq" id="XP_009048302.1">
    <property type="nucleotide sequence ID" value="XM_009050054.1"/>
</dbReference>
<sequence>KASCSKGVTCSSNCGYISSLNYPDVYPVSSDCSWTIKGQIGQYVEASFLQLDVLGSDECDGDFVRLYDEGLTEERHSLGKFCRDRRPISNINTNWNEMAVEFYSDFDETSSGFMLRYELKTIRLQNNTVIGDLGRNNEIK</sequence>
<dbReference type="Pfam" id="PF00431">
    <property type="entry name" value="CUB"/>
    <property type="match status" value="1"/>
</dbReference>
<feature type="domain" description="CUB" evidence="3">
    <location>
        <begin position="4"/>
        <end position="120"/>
    </location>
</feature>
<organism evidence="4 5">
    <name type="scientific">Lottia gigantea</name>
    <name type="common">Giant owl limpet</name>
    <dbReference type="NCBI Taxonomy" id="225164"/>
    <lineage>
        <taxon>Eukaryota</taxon>
        <taxon>Metazoa</taxon>
        <taxon>Spiralia</taxon>
        <taxon>Lophotrochozoa</taxon>
        <taxon>Mollusca</taxon>
        <taxon>Gastropoda</taxon>
        <taxon>Patellogastropoda</taxon>
        <taxon>Lottioidea</taxon>
        <taxon>Lottiidae</taxon>
        <taxon>Lottia</taxon>
    </lineage>
</organism>
<dbReference type="CDD" id="cd00041">
    <property type="entry name" value="CUB"/>
    <property type="match status" value="1"/>
</dbReference>
<dbReference type="KEGG" id="lgi:LOTGIDRAFT_140079"/>
<dbReference type="EMBL" id="KB200576">
    <property type="protein sequence ID" value="ESP01037.1"/>
    <property type="molecule type" value="Genomic_DNA"/>
</dbReference>
<gene>
    <name evidence="4" type="ORF">LOTGIDRAFT_140079</name>
</gene>
<feature type="non-terminal residue" evidence="4">
    <location>
        <position position="1"/>
    </location>
</feature>
<dbReference type="Gene3D" id="2.60.120.290">
    <property type="entry name" value="Spermadhesin, CUB domain"/>
    <property type="match status" value="1"/>
</dbReference>
<dbReference type="GO" id="GO:0004252">
    <property type="term" value="F:serine-type endopeptidase activity"/>
    <property type="evidence" value="ECO:0007669"/>
    <property type="project" value="TreeGrafter"/>
</dbReference>
<evidence type="ECO:0000259" key="3">
    <source>
        <dbReference type="PROSITE" id="PS01180"/>
    </source>
</evidence>
<accession>V4B503</accession>
<reference evidence="4 5" key="1">
    <citation type="journal article" date="2013" name="Nature">
        <title>Insights into bilaterian evolution from three spiralian genomes.</title>
        <authorList>
            <person name="Simakov O."/>
            <person name="Marletaz F."/>
            <person name="Cho S.J."/>
            <person name="Edsinger-Gonzales E."/>
            <person name="Havlak P."/>
            <person name="Hellsten U."/>
            <person name="Kuo D.H."/>
            <person name="Larsson T."/>
            <person name="Lv J."/>
            <person name="Arendt D."/>
            <person name="Savage R."/>
            <person name="Osoegawa K."/>
            <person name="de Jong P."/>
            <person name="Grimwood J."/>
            <person name="Chapman J.A."/>
            <person name="Shapiro H."/>
            <person name="Aerts A."/>
            <person name="Otillar R.P."/>
            <person name="Terry A.Y."/>
            <person name="Boore J.L."/>
            <person name="Grigoriev I.V."/>
            <person name="Lindberg D.R."/>
            <person name="Seaver E.C."/>
            <person name="Weisblat D.A."/>
            <person name="Putnam N.H."/>
            <person name="Rokhsar D.S."/>
        </authorList>
    </citation>
    <scope>NUCLEOTIDE SEQUENCE [LARGE SCALE GENOMIC DNA]</scope>
</reference>
<dbReference type="InterPro" id="IPR000859">
    <property type="entry name" value="CUB_dom"/>
</dbReference>
<dbReference type="GeneID" id="20234269"/>
<evidence type="ECO:0000256" key="2">
    <source>
        <dbReference type="PROSITE-ProRule" id="PRU00059"/>
    </source>
</evidence>
<dbReference type="SMART" id="SM00042">
    <property type="entry name" value="CUB"/>
    <property type="match status" value="1"/>
</dbReference>
<name>V4B503_LOTGI</name>
<dbReference type="FunFam" id="2.60.120.290:FF:000005">
    <property type="entry name" value="Procollagen C-endopeptidase enhancer 1"/>
    <property type="match status" value="1"/>
</dbReference>
<comment type="caution">
    <text evidence="2">Lacks conserved residue(s) required for the propagation of feature annotation.</text>
</comment>
<dbReference type="CTD" id="20234269"/>
<dbReference type="OrthoDB" id="6161827at2759"/>
<keyword evidence="1" id="KW-1015">Disulfide bond</keyword>
<proteinExistence type="predicted"/>
<dbReference type="STRING" id="225164.V4B503"/>
<dbReference type="SUPFAM" id="SSF49854">
    <property type="entry name" value="Spermadhesin, CUB domain"/>
    <property type="match status" value="1"/>
</dbReference>
<dbReference type="AlphaFoldDB" id="V4B503"/>
<dbReference type="PANTHER" id="PTHR24255">
    <property type="entry name" value="COMPLEMENT COMPONENT 1, S SUBCOMPONENT-RELATED"/>
    <property type="match status" value="1"/>
</dbReference>
<evidence type="ECO:0000313" key="5">
    <source>
        <dbReference type="Proteomes" id="UP000030746"/>
    </source>
</evidence>
<dbReference type="GO" id="GO:0005615">
    <property type="term" value="C:extracellular space"/>
    <property type="evidence" value="ECO:0007669"/>
    <property type="project" value="TreeGrafter"/>
</dbReference>
<dbReference type="HOGENOM" id="CLU_103588_4_1_1"/>
<evidence type="ECO:0000256" key="1">
    <source>
        <dbReference type="ARBA" id="ARBA00023157"/>
    </source>
</evidence>
<dbReference type="OMA" id="RNHADCA"/>
<dbReference type="PANTHER" id="PTHR24255:SF31">
    <property type="entry name" value="CUBILIN-LIKE PROTEIN"/>
    <property type="match status" value="1"/>
</dbReference>
<dbReference type="PROSITE" id="PS01180">
    <property type="entry name" value="CUB"/>
    <property type="match status" value="1"/>
</dbReference>
<dbReference type="Proteomes" id="UP000030746">
    <property type="component" value="Unassembled WGS sequence"/>
</dbReference>
<protein>
    <recommendedName>
        <fullName evidence="3">CUB domain-containing protein</fullName>
    </recommendedName>
</protein>
<keyword evidence="5" id="KW-1185">Reference proteome</keyword>
<evidence type="ECO:0000313" key="4">
    <source>
        <dbReference type="EMBL" id="ESP01037.1"/>
    </source>
</evidence>
<dbReference type="InterPro" id="IPR035914">
    <property type="entry name" value="Sperma_CUB_dom_sf"/>
</dbReference>